<evidence type="ECO:0000313" key="1">
    <source>
        <dbReference type="EMBL" id="STU64945.1"/>
    </source>
</evidence>
<dbReference type="InterPro" id="IPR014582">
    <property type="entry name" value="UCP033535_lipo"/>
</dbReference>
<name>A0A377ZAW0_KLEPN</name>
<gene>
    <name evidence="1" type="ORF">NCTC204_00046</name>
</gene>
<dbReference type="AlphaFoldDB" id="A0A377ZAW0"/>
<keyword evidence="1" id="KW-0449">Lipoprotein</keyword>
<dbReference type="Pfam" id="PF10054">
    <property type="entry name" value="DUF2291"/>
    <property type="match status" value="1"/>
</dbReference>
<dbReference type="EMBL" id="UGMD01000002">
    <property type="protein sequence ID" value="STU64945.1"/>
    <property type="molecule type" value="Genomic_DNA"/>
</dbReference>
<dbReference type="InterPro" id="IPR036215">
    <property type="entry name" value="TM0957-like_sf"/>
</dbReference>
<evidence type="ECO:0000313" key="2">
    <source>
        <dbReference type="Proteomes" id="UP000255192"/>
    </source>
</evidence>
<dbReference type="Proteomes" id="UP000255192">
    <property type="component" value="Unassembled WGS sequence"/>
</dbReference>
<proteinExistence type="predicted"/>
<sequence length="114" mass="12361">MTLTDASVGKVTVQIGPTLRGTQLRDGYSGASYQDFNDQVLFGEYSKNINSQAVKMIQTANVKTGRQRGGVRRLLGLGYSANSPGNYPGENHSCRGTIIWRRTISSLPSPLSPK</sequence>
<organism evidence="1 2">
    <name type="scientific">Klebsiella pneumoniae</name>
    <dbReference type="NCBI Taxonomy" id="573"/>
    <lineage>
        <taxon>Bacteria</taxon>
        <taxon>Pseudomonadati</taxon>
        <taxon>Pseudomonadota</taxon>
        <taxon>Gammaproteobacteria</taxon>
        <taxon>Enterobacterales</taxon>
        <taxon>Enterobacteriaceae</taxon>
        <taxon>Klebsiella/Raoultella group</taxon>
        <taxon>Klebsiella</taxon>
        <taxon>Klebsiella pneumoniae complex</taxon>
    </lineage>
</organism>
<accession>A0A377ZAW0</accession>
<reference evidence="1 2" key="1">
    <citation type="submission" date="2018-06" db="EMBL/GenBank/DDBJ databases">
        <authorList>
            <consortium name="Pathogen Informatics"/>
            <person name="Doyle S."/>
        </authorList>
    </citation>
    <scope>NUCLEOTIDE SEQUENCE [LARGE SCALE GENOMIC DNA]</scope>
    <source>
        <strain evidence="1 2">NCTC204</strain>
    </source>
</reference>
<dbReference type="SUPFAM" id="SSF141318">
    <property type="entry name" value="TM0957-like"/>
    <property type="match status" value="1"/>
</dbReference>
<protein>
    <submittedName>
        <fullName evidence="1">Lipoprotein</fullName>
    </submittedName>
</protein>